<gene>
    <name evidence="2" type="ORF">Anapl_18206</name>
</gene>
<feature type="compositionally biased region" description="Polar residues" evidence="1">
    <location>
        <begin position="75"/>
        <end position="84"/>
    </location>
</feature>
<name>R0KPB7_ANAPL</name>
<dbReference type="AlphaFoldDB" id="R0KPB7"/>
<sequence>MREDDEEQQEEQSKENSAFPGFTKTGNQHASRAHTAQELGYALERSVLAHPTFVFEKKDRPLKRPAEEPVCKAENGNNHLTEAV</sequence>
<protein>
    <submittedName>
        <fullName evidence="2">Uncharacterized protein</fullName>
    </submittedName>
</protein>
<proteinExistence type="predicted"/>
<accession>R0KPB7</accession>
<organism evidence="2 3">
    <name type="scientific">Anas platyrhynchos</name>
    <name type="common">Mallard</name>
    <name type="synonym">Anas boschas</name>
    <dbReference type="NCBI Taxonomy" id="8839"/>
    <lineage>
        <taxon>Eukaryota</taxon>
        <taxon>Metazoa</taxon>
        <taxon>Chordata</taxon>
        <taxon>Craniata</taxon>
        <taxon>Vertebrata</taxon>
        <taxon>Euteleostomi</taxon>
        <taxon>Archelosauria</taxon>
        <taxon>Archosauria</taxon>
        <taxon>Dinosauria</taxon>
        <taxon>Saurischia</taxon>
        <taxon>Theropoda</taxon>
        <taxon>Coelurosauria</taxon>
        <taxon>Aves</taxon>
        <taxon>Neognathae</taxon>
        <taxon>Galloanserae</taxon>
        <taxon>Anseriformes</taxon>
        <taxon>Anatidae</taxon>
        <taxon>Anatinae</taxon>
        <taxon>Anas</taxon>
    </lineage>
</organism>
<feature type="region of interest" description="Disordered" evidence="1">
    <location>
        <begin position="59"/>
        <end position="84"/>
    </location>
</feature>
<keyword evidence="3" id="KW-1185">Reference proteome</keyword>
<feature type="compositionally biased region" description="Basic and acidic residues" evidence="1">
    <location>
        <begin position="59"/>
        <end position="71"/>
    </location>
</feature>
<dbReference type="EMBL" id="KB744447">
    <property type="protein sequence ID" value="EOA95073.1"/>
    <property type="molecule type" value="Genomic_DNA"/>
</dbReference>
<feature type="compositionally biased region" description="Acidic residues" evidence="1">
    <location>
        <begin position="1"/>
        <end position="10"/>
    </location>
</feature>
<feature type="region of interest" description="Disordered" evidence="1">
    <location>
        <begin position="1"/>
        <end position="37"/>
    </location>
</feature>
<evidence type="ECO:0000313" key="3">
    <source>
        <dbReference type="Proteomes" id="UP000296049"/>
    </source>
</evidence>
<reference evidence="3" key="1">
    <citation type="journal article" date="2013" name="Nat. Genet.">
        <title>The duck genome and transcriptome provide insight into an avian influenza virus reservoir species.</title>
        <authorList>
            <person name="Huang Y."/>
            <person name="Li Y."/>
            <person name="Burt D.W."/>
            <person name="Chen H."/>
            <person name="Zhang Y."/>
            <person name="Qian W."/>
            <person name="Kim H."/>
            <person name="Gan S."/>
            <person name="Zhao Y."/>
            <person name="Li J."/>
            <person name="Yi K."/>
            <person name="Feng H."/>
            <person name="Zhu P."/>
            <person name="Li B."/>
            <person name="Liu Q."/>
            <person name="Fairley S."/>
            <person name="Magor K.E."/>
            <person name="Du Z."/>
            <person name="Hu X."/>
            <person name="Goodman L."/>
            <person name="Tafer H."/>
            <person name="Vignal A."/>
            <person name="Lee T."/>
            <person name="Kim K.W."/>
            <person name="Sheng Z."/>
            <person name="An Y."/>
            <person name="Searle S."/>
            <person name="Herrero J."/>
            <person name="Groenen M.A."/>
            <person name="Crooijmans R.P."/>
            <person name="Faraut T."/>
            <person name="Cai Q."/>
            <person name="Webster R.G."/>
            <person name="Aldridge J.R."/>
            <person name="Warren W.C."/>
            <person name="Bartschat S."/>
            <person name="Kehr S."/>
            <person name="Marz M."/>
            <person name="Stadler P.F."/>
            <person name="Smith J."/>
            <person name="Kraus R.H."/>
            <person name="Zhao Y."/>
            <person name="Ren L."/>
            <person name="Fei J."/>
            <person name="Morisson M."/>
            <person name="Kaiser P."/>
            <person name="Griffin D.K."/>
            <person name="Rao M."/>
            <person name="Pitel F."/>
            <person name="Wang J."/>
            <person name="Li N."/>
        </authorList>
    </citation>
    <scope>NUCLEOTIDE SEQUENCE [LARGE SCALE GENOMIC DNA]</scope>
</reference>
<evidence type="ECO:0000256" key="1">
    <source>
        <dbReference type="SAM" id="MobiDB-lite"/>
    </source>
</evidence>
<dbReference type="Proteomes" id="UP000296049">
    <property type="component" value="Unassembled WGS sequence"/>
</dbReference>
<evidence type="ECO:0000313" key="2">
    <source>
        <dbReference type="EMBL" id="EOA95073.1"/>
    </source>
</evidence>